<name>A0A1H8MVV4_9RHOB</name>
<dbReference type="Proteomes" id="UP000198761">
    <property type="component" value="Unassembled WGS sequence"/>
</dbReference>
<dbReference type="GO" id="GO:0005524">
    <property type="term" value="F:ATP binding"/>
    <property type="evidence" value="ECO:0007669"/>
    <property type="project" value="UniProtKB-KW"/>
</dbReference>
<evidence type="ECO:0000256" key="2">
    <source>
        <dbReference type="ARBA" id="ARBA00022448"/>
    </source>
</evidence>
<dbReference type="InterPro" id="IPR003593">
    <property type="entry name" value="AAA+_ATPase"/>
</dbReference>
<evidence type="ECO:0000259" key="10">
    <source>
        <dbReference type="PROSITE" id="PS50893"/>
    </source>
</evidence>
<evidence type="ECO:0000256" key="4">
    <source>
        <dbReference type="ARBA" id="ARBA00022597"/>
    </source>
</evidence>
<evidence type="ECO:0000313" key="12">
    <source>
        <dbReference type="Proteomes" id="UP000198761"/>
    </source>
</evidence>
<evidence type="ECO:0000256" key="3">
    <source>
        <dbReference type="ARBA" id="ARBA00022475"/>
    </source>
</evidence>
<dbReference type="Gene3D" id="3.40.50.300">
    <property type="entry name" value="P-loop containing nucleotide triphosphate hydrolases"/>
    <property type="match status" value="2"/>
</dbReference>
<dbReference type="FunFam" id="3.40.50.300:FF:000127">
    <property type="entry name" value="Ribose import ATP-binding protein RbsA"/>
    <property type="match status" value="1"/>
</dbReference>
<evidence type="ECO:0000256" key="7">
    <source>
        <dbReference type="ARBA" id="ARBA00022840"/>
    </source>
</evidence>
<dbReference type="InterPro" id="IPR050107">
    <property type="entry name" value="ABC_carbohydrate_import_ATPase"/>
</dbReference>
<dbReference type="OrthoDB" id="9805029at2"/>
<evidence type="ECO:0000256" key="8">
    <source>
        <dbReference type="ARBA" id="ARBA00022967"/>
    </source>
</evidence>
<reference evidence="11 12" key="1">
    <citation type="submission" date="2016-10" db="EMBL/GenBank/DDBJ databases">
        <authorList>
            <person name="de Groot N.N."/>
        </authorList>
    </citation>
    <scope>NUCLEOTIDE SEQUENCE [LARGE SCALE GENOMIC DNA]</scope>
    <source>
        <strain evidence="11 12">DSM 3857</strain>
    </source>
</reference>
<dbReference type="STRING" id="933059.SAMN04488103_1156"/>
<evidence type="ECO:0000313" key="11">
    <source>
        <dbReference type="EMBL" id="SEO21409.1"/>
    </source>
</evidence>
<keyword evidence="8" id="KW-1278">Translocase</keyword>
<dbReference type="CDD" id="cd03216">
    <property type="entry name" value="ABC_Carb_Monos_I"/>
    <property type="match status" value="1"/>
</dbReference>
<evidence type="ECO:0000256" key="5">
    <source>
        <dbReference type="ARBA" id="ARBA00022737"/>
    </source>
</evidence>
<keyword evidence="2" id="KW-0813">Transport</keyword>
<dbReference type="SUPFAM" id="SSF52540">
    <property type="entry name" value="P-loop containing nucleoside triphosphate hydrolases"/>
    <property type="match status" value="2"/>
</dbReference>
<feature type="domain" description="ABC transporter" evidence="10">
    <location>
        <begin position="247"/>
        <end position="495"/>
    </location>
</feature>
<keyword evidence="5" id="KW-0677">Repeat</keyword>
<dbReference type="CDD" id="cd03215">
    <property type="entry name" value="ABC_Carb_Monos_II"/>
    <property type="match status" value="1"/>
</dbReference>
<keyword evidence="7 11" id="KW-0067">ATP-binding</keyword>
<keyword evidence="12" id="KW-1185">Reference proteome</keyword>
<dbReference type="AlphaFoldDB" id="A0A1H8MVV4"/>
<dbReference type="InterPro" id="IPR003439">
    <property type="entry name" value="ABC_transporter-like_ATP-bd"/>
</dbReference>
<evidence type="ECO:0000256" key="6">
    <source>
        <dbReference type="ARBA" id="ARBA00022741"/>
    </source>
</evidence>
<keyword evidence="9" id="KW-0472">Membrane</keyword>
<keyword evidence="3" id="KW-1003">Cell membrane</keyword>
<evidence type="ECO:0000256" key="9">
    <source>
        <dbReference type="ARBA" id="ARBA00023136"/>
    </source>
</evidence>
<dbReference type="RefSeq" id="WP_091303502.1">
    <property type="nucleotide sequence ID" value="NZ_FOCE01000015.1"/>
</dbReference>
<comment type="subcellular location">
    <subcellularLocation>
        <location evidence="1">Cell membrane</location>
        <topology evidence="1">Peripheral membrane protein</topology>
    </subcellularLocation>
</comment>
<dbReference type="PANTHER" id="PTHR43790:SF9">
    <property type="entry name" value="GALACTOFURANOSE TRANSPORTER ATP-BINDING PROTEIN YTFR"/>
    <property type="match status" value="1"/>
</dbReference>
<sequence>MTTPLWELVNICKAFPGVRANDGISIRLNAGEIHALLGENGCGKSTLIKILSGVHQPDNGEIRLNGVPLTLGSPIDARTKGVATVFQEFSLAPTLSVAENIFLGRYPRRGPFVDWARMQAEAERILASLEIRIDPRRLVGSLSVAEQQLVEIAKAISVEATLLILDEPTTALGAHEILVLHNLLRRMKSRGVAVLYISHRLDEVVELVDTATILKDGRVASTAEATRLDIPSIVTAMIGTSVDEHYPKEQNATNEVLIEVEGLWSAAGARGASFSVQRGEVFGLGGVIGSGRTEIARAVFGADKITGGRVRVAGRKLRLRSPRDAIAAGIALVPENRKFDGLFFNFNGGPNITSAAIGSIRRLFLLNKSEEARITTNYIRDLEISPAAATKFVNLLSGGNQQKIVIARWLFAQSQVLILDEPTQGIDIGAKIAVYRLINQLTARGCAVILISSDHAELIAMSDRIGIVRGGAVVETRPASQITHAHLVQASASAATAA</sequence>
<gene>
    <name evidence="11" type="ORF">SAMN04488103_1156</name>
</gene>
<protein>
    <submittedName>
        <fullName evidence="11">Ribose transport system ATP-binding protein</fullName>
    </submittedName>
</protein>
<organism evidence="11 12">
    <name type="scientific">Gemmobacter aquatilis</name>
    <dbReference type="NCBI Taxonomy" id="933059"/>
    <lineage>
        <taxon>Bacteria</taxon>
        <taxon>Pseudomonadati</taxon>
        <taxon>Pseudomonadota</taxon>
        <taxon>Alphaproteobacteria</taxon>
        <taxon>Rhodobacterales</taxon>
        <taxon>Paracoccaceae</taxon>
        <taxon>Gemmobacter</taxon>
    </lineage>
</organism>
<proteinExistence type="predicted"/>
<dbReference type="Pfam" id="PF00005">
    <property type="entry name" value="ABC_tran"/>
    <property type="match status" value="2"/>
</dbReference>
<dbReference type="PROSITE" id="PS00211">
    <property type="entry name" value="ABC_TRANSPORTER_1"/>
    <property type="match status" value="1"/>
</dbReference>
<feature type="domain" description="ABC transporter" evidence="10">
    <location>
        <begin position="6"/>
        <end position="241"/>
    </location>
</feature>
<dbReference type="PROSITE" id="PS50893">
    <property type="entry name" value="ABC_TRANSPORTER_2"/>
    <property type="match status" value="2"/>
</dbReference>
<dbReference type="InterPro" id="IPR017871">
    <property type="entry name" value="ABC_transporter-like_CS"/>
</dbReference>
<dbReference type="EMBL" id="FOCE01000015">
    <property type="protein sequence ID" value="SEO21409.1"/>
    <property type="molecule type" value="Genomic_DNA"/>
</dbReference>
<accession>A0A1H8MVV4</accession>
<dbReference type="GO" id="GO:0016887">
    <property type="term" value="F:ATP hydrolysis activity"/>
    <property type="evidence" value="ECO:0007669"/>
    <property type="project" value="InterPro"/>
</dbReference>
<evidence type="ECO:0000256" key="1">
    <source>
        <dbReference type="ARBA" id="ARBA00004202"/>
    </source>
</evidence>
<dbReference type="SMART" id="SM00382">
    <property type="entry name" value="AAA"/>
    <property type="match status" value="2"/>
</dbReference>
<dbReference type="InterPro" id="IPR027417">
    <property type="entry name" value="P-loop_NTPase"/>
</dbReference>
<keyword evidence="4" id="KW-0762">Sugar transport</keyword>
<keyword evidence="6" id="KW-0547">Nucleotide-binding</keyword>
<dbReference type="PANTHER" id="PTHR43790">
    <property type="entry name" value="CARBOHYDRATE TRANSPORT ATP-BINDING PROTEIN MG119-RELATED"/>
    <property type="match status" value="1"/>
</dbReference>
<dbReference type="GO" id="GO:0005886">
    <property type="term" value="C:plasma membrane"/>
    <property type="evidence" value="ECO:0007669"/>
    <property type="project" value="UniProtKB-SubCell"/>
</dbReference>